<accession>A9U6K8</accession>
<sequence length="323" mass="37374">MEERQHVHGEDKNTTKALQVVVDKVGRFDGRNITKFPRVYTCEMEVHQVSEVKMISTFDLAVVPEIRERVQELHTETISWKKFEELLKDEFFEEDSERMTKQTFLDWIEQRPGNQMAPNELIREFEAKFGQLPRQERQLLETRKTGLFLQTADEHLEDKLLFYLADKTSESGFTNDWKLVKETVGLLARQQKIKTRGLLPRLEPMPASQNLMPPQNGIKTVKDGTLEELIKGIQDLKVEMTELKKSQMASSSKIIEGSNGFIERCMWCDNPNHKRGECDSYKAAIKDGIVYFKEGRIRLTGSDEPLKTNFGKGGMKKLVEEQT</sequence>
<dbReference type="AlphaFoldDB" id="A9U6K8"/>
<dbReference type="EMBL" id="DS546066">
    <property type="protein sequence ID" value="EDQ48695.1"/>
    <property type="molecule type" value="Genomic_DNA"/>
</dbReference>
<proteinExistence type="predicted"/>
<gene>
    <name evidence="1" type="ORF">PHYPADRAFT_103315</name>
</gene>
<evidence type="ECO:0000313" key="1">
    <source>
        <dbReference type="EMBL" id="EDQ48695.1"/>
    </source>
</evidence>
<reference evidence="1" key="1">
    <citation type="journal article" date="2008" name="Science">
        <title>The Physcomitrella genome reveals evolutionary insights into the conquest of land by plants.</title>
        <authorList>
            <person name="Rensing S."/>
            <person name="Lang D."/>
            <person name="Zimmer A."/>
            <person name="Terry A."/>
            <person name="Salamov A."/>
            <person name="Shapiro H."/>
            <person name="Nishiyama T."/>
            <person name="Perroud P.-F."/>
            <person name="Lindquist E."/>
            <person name="Kamisugi Y."/>
            <person name="Tanahashi T."/>
            <person name="Sakakibara K."/>
            <person name="Fujita T."/>
            <person name="Oishi K."/>
            <person name="Shin-I T."/>
            <person name="Kuroki Y."/>
            <person name="Toyoda A."/>
            <person name="Suzuki Y."/>
            <person name="Hashimoto A."/>
            <person name="Yamaguchi K."/>
            <person name="Sugano A."/>
            <person name="Kohara Y."/>
            <person name="Fujiyama A."/>
            <person name="Anterola A."/>
            <person name="Aoki S."/>
            <person name="Ashton N."/>
            <person name="Barbazuk W.B."/>
            <person name="Barker E."/>
            <person name="Bennetzen J."/>
            <person name="Bezanilla M."/>
            <person name="Blankenship R."/>
            <person name="Cho S.H."/>
            <person name="Dutcher S."/>
            <person name="Estelle M."/>
            <person name="Fawcett J.A."/>
            <person name="Gundlach H."/>
            <person name="Hanada K."/>
            <person name="Heyl A."/>
            <person name="Hicks K.A."/>
            <person name="Hugh J."/>
            <person name="Lohr M."/>
            <person name="Mayer K."/>
            <person name="Melkozernov A."/>
            <person name="Murata T."/>
            <person name="Nelson D."/>
            <person name="Pils B."/>
            <person name="Prigge M."/>
            <person name="Reiss B."/>
            <person name="Renner T."/>
            <person name="Rombauts S."/>
            <person name="Rushton P."/>
            <person name="Sanderfoot A."/>
            <person name="Schween G."/>
            <person name="Shiu S.-H."/>
            <person name="Stueber K."/>
            <person name="Theodoulou F.L."/>
            <person name="Tu H."/>
            <person name="Van de Peer Y."/>
            <person name="Verrier P.J."/>
            <person name="Waters E."/>
            <person name="Wood A."/>
            <person name="Yang L."/>
            <person name="Cove D."/>
            <person name="Cuming A."/>
            <person name="Hasebe M."/>
            <person name="Lucas S."/>
            <person name="Mishler D.B."/>
            <person name="Reski R."/>
            <person name="Grigoriev I."/>
            <person name="Quatrano R.S."/>
            <person name="Boore J.L."/>
        </authorList>
    </citation>
    <scope>NUCLEOTIDE SEQUENCE [LARGE SCALE GENOMIC DNA]</scope>
</reference>
<organism>
    <name type="scientific">Physcomitrium patens</name>
    <name type="common">Spreading-leaved earth moss</name>
    <name type="synonym">Physcomitrella patens</name>
    <dbReference type="NCBI Taxonomy" id="3218"/>
    <lineage>
        <taxon>Eukaryota</taxon>
        <taxon>Viridiplantae</taxon>
        <taxon>Streptophyta</taxon>
        <taxon>Embryophyta</taxon>
        <taxon>Bryophyta</taxon>
        <taxon>Bryophytina</taxon>
        <taxon>Bryopsida</taxon>
        <taxon>Funariidae</taxon>
        <taxon>Funariales</taxon>
        <taxon>Funariaceae</taxon>
        <taxon>Physcomitrium</taxon>
    </lineage>
</organism>
<name>A9U6K8_PHYPA</name>
<protein>
    <submittedName>
        <fullName evidence="1">Predicted protein</fullName>
    </submittedName>
</protein>